<organism evidence="1 2">
    <name type="scientific">Pisum sativum</name>
    <name type="common">Garden pea</name>
    <name type="synonym">Lathyrus oleraceus</name>
    <dbReference type="NCBI Taxonomy" id="3888"/>
    <lineage>
        <taxon>Eukaryota</taxon>
        <taxon>Viridiplantae</taxon>
        <taxon>Streptophyta</taxon>
        <taxon>Embryophyta</taxon>
        <taxon>Tracheophyta</taxon>
        <taxon>Spermatophyta</taxon>
        <taxon>Magnoliopsida</taxon>
        <taxon>eudicotyledons</taxon>
        <taxon>Gunneridae</taxon>
        <taxon>Pentapetalae</taxon>
        <taxon>rosids</taxon>
        <taxon>fabids</taxon>
        <taxon>Fabales</taxon>
        <taxon>Fabaceae</taxon>
        <taxon>Papilionoideae</taxon>
        <taxon>50 kb inversion clade</taxon>
        <taxon>NPAAA clade</taxon>
        <taxon>Hologalegina</taxon>
        <taxon>IRL clade</taxon>
        <taxon>Fabeae</taxon>
        <taxon>Lathyrus</taxon>
    </lineage>
</organism>
<protein>
    <submittedName>
        <fullName evidence="1">Uncharacterized protein</fullName>
    </submittedName>
</protein>
<dbReference type="AlphaFoldDB" id="A0A9D4XLG7"/>
<dbReference type="Gramene" id="Psat04G0625700-T1">
    <property type="protein sequence ID" value="KAI5423194.1"/>
    <property type="gene ID" value="KIW84_046257"/>
</dbReference>
<reference evidence="1 2" key="1">
    <citation type="journal article" date="2022" name="Nat. Genet.">
        <title>Improved pea reference genome and pan-genome highlight genomic features and evolutionary characteristics.</title>
        <authorList>
            <person name="Yang T."/>
            <person name="Liu R."/>
            <person name="Luo Y."/>
            <person name="Hu S."/>
            <person name="Wang D."/>
            <person name="Wang C."/>
            <person name="Pandey M.K."/>
            <person name="Ge S."/>
            <person name="Xu Q."/>
            <person name="Li N."/>
            <person name="Li G."/>
            <person name="Huang Y."/>
            <person name="Saxena R.K."/>
            <person name="Ji Y."/>
            <person name="Li M."/>
            <person name="Yan X."/>
            <person name="He Y."/>
            <person name="Liu Y."/>
            <person name="Wang X."/>
            <person name="Xiang C."/>
            <person name="Varshney R.K."/>
            <person name="Ding H."/>
            <person name="Gao S."/>
            <person name="Zong X."/>
        </authorList>
    </citation>
    <scope>NUCLEOTIDE SEQUENCE [LARGE SCALE GENOMIC DNA]</scope>
    <source>
        <strain evidence="1 2">cv. Zhongwan 6</strain>
    </source>
</reference>
<accession>A0A9D4XLG7</accession>
<gene>
    <name evidence="1" type="ORF">KIW84_046257</name>
</gene>
<dbReference type="Proteomes" id="UP001058974">
    <property type="component" value="Chromosome 4"/>
</dbReference>
<evidence type="ECO:0000313" key="1">
    <source>
        <dbReference type="EMBL" id="KAI5423194.1"/>
    </source>
</evidence>
<proteinExistence type="predicted"/>
<dbReference type="EMBL" id="JAMSHJ010000004">
    <property type="protein sequence ID" value="KAI5423194.1"/>
    <property type="molecule type" value="Genomic_DNA"/>
</dbReference>
<comment type="caution">
    <text evidence="1">The sequence shown here is derived from an EMBL/GenBank/DDBJ whole genome shotgun (WGS) entry which is preliminary data.</text>
</comment>
<keyword evidence="2" id="KW-1185">Reference proteome</keyword>
<name>A0A9D4XLG7_PEA</name>
<sequence length="140" mass="16440">MITNPDLQNNEVWDVYFDEVGSWKELQSKYKIISNIQLEWEDADSRVETQYEAANNEAQRVAGRPTRERQAPSRFRDYQIYYGGTILEEGDLVQHMALMGDMEPISFEEVISKEVGRLEMEEELKSIEKNDTWEMVNLLV</sequence>
<evidence type="ECO:0000313" key="2">
    <source>
        <dbReference type="Proteomes" id="UP001058974"/>
    </source>
</evidence>